<dbReference type="EMBL" id="JAPCID010000017">
    <property type="protein sequence ID" value="MDA0138637.1"/>
    <property type="molecule type" value="Genomic_DNA"/>
</dbReference>
<dbReference type="PANTHER" id="PTHR48267:SF1">
    <property type="entry name" value="BILIRUBIN OXIDASE"/>
    <property type="match status" value="1"/>
</dbReference>
<dbReference type="InterPro" id="IPR045087">
    <property type="entry name" value="Cu-oxidase_fam"/>
</dbReference>
<proteinExistence type="inferred from homology"/>
<accession>A0ABT4RJA6</accession>
<evidence type="ECO:0000259" key="5">
    <source>
        <dbReference type="Pfam" id="PF07731"/>
    </source>
</evidence>
<comment type="caution">
    <text evidence="7">The sequence shown here is derived from an EMBL/GenBank/DDBJ whole genome shotgun (WGS) entry which is preliminary data.</text>
</comment>
<dbReference type="PANTHER" id="PTHR48267">
    <property type="entry name" value="CUPREDOXIN SUPERFAMILY PROTEIN"/>
    <property type="match status" value="1"/>
</dbReference>
<sequence>MTGFRAPADAGSSRRDFMVNGFSSIALLCTIAAPDVLRPRKATVTSAAIRSQAKSPFAPFQRDLPRIPELVPNISTRTRDTYAMTVREGLAEVLPGFQTPIYGYDGVYPGPLIRAKKGREVVVRQTNALPFDTNVHLHGGYVPAAHDGHPMDVIAAGGSFDYHYPNEQDAATLWYHDHAHGRTSKTLYYGLVSMYLLEDELETELGLPQGEFDVPLVLADHAFNKDGSFRYAENVDIGFRGDTLLVNGAISPRMAVQRRRYRLRFLNASNARSYALRLGNARAMVQIAGDGGLLSRPVPRTNIPLHPAERVEVVIDFSQYGPGEELTLYNVDTEAGGGTTPIMRFDIQGGKASEDFRVPTRLRDPEPLPAPTVRRRWDLALGSAAWQINGLSWDPNRIDVRPRLGSTEVWTFVNNSGRVHPMHLHGFLFRVLERTSGPVELADRLGWKDTVGVLPNETVTVLAWFAPYKGKYVFHCHALEHADKAMMLQMEIV</sequence>
<organism evidence="7 8">
    <name type="scientific">Solirubrobacter deserti</name>
    <dbReference type="NCBI Taxonomy" id="2282478"/>
    <lineage>
        <taxon>Bacteria</taxon>
        <taxon>Bacillati</taxon>
        <taxon>Actinomycetota</taxon>
        <taxon>Thermoleophilia</taxon>
        <taxon>Solirubrobacterales</taxon>
        <taxon>Solirubrobacteraceae</taxon>
        <taxon>Solirubrobacter</taxon>
    </lineage>
</organism>
<reference evidence="7" key="1">
    <citation type="submission" date="2022-10" db="EMBL/GenBank/DDBJ databases">
        <title>The WGS of Solirubrobacter sp. CPCC 204708.</title>
        <authorList>
            <person name="Jiang Z."/>
        </authorList>
    </citation>
    <scope>NUCLEOTIDE SEQUENCE</scope>
    <source>
        <strain evidence="7">CPCC 204708</strain>
    </source>
</reference>
<feature type="domain" description="Plastocyanin-like" evidence="4">
    <location>
        <begin position="215"/>
        <end position="319"/>
    </location>
</feature>
<dbReference type="SUPFAM" id="SSF49503">
    <property type="entry name" value="Cupredoxins"/>
    <property type="match status" value="3"/>
</dbReference>
<evidence type="ECO:0000256" key="2">
    <source>
        <dbReference type="ARBA" id="ARBA00022723"/>
    </source>
</evidence>
<dbReference type="InterPro" id="IPR002355">
    <property type="entry name" value="Cu_oxidase_Cu_BS"/>
</dbReference>
<dbReference type="InterPro" id="IPR011707">
    <property type="entry name" value="Cu-oxidase-like_N"/>
</dbReference>
<evidence type="ECO:0000256" key="1">
    <source>
        <dbReference type="ARBA" id="ARBA00010609"/>
    </source>
</evidence>
<protein>
    <submittedName>
        <fullName evidence="7">Multicopper oxidase family protein</fullName>
    </submittedName>
</protein>
<evidence type="ECO:0000259" key="4">
    <source>
        <dbReference type="Pfam" id="PF00394"/>
    </source>
</evidence>
<comment type="similarity">
    <text evidence="1">Belongs to the multicopper oxidase family.</text>
</comment>
<name>A0ABT4RJA6_9ACTN</name>
<dbReference type="PROSITE" id="PS00080">
    <property type="entry name" value="MULTICOPPER_OXIDASE2"/>
    <property type="match status" value="1"/>
</dbReference>
<evidence type="ECO:0000313" key="7">
    <source>
        <dbReference type="EMBL" id="MDA0138637.1"/>
    </source>
</evidence>
<feature type="domain" description="Plastocyanin-like" evidence="5">
    <location>
        <begin position="383"/>
        <end position="491"/>
    </location>
</feature>
<evidence type="ECO:0000256" key="3">
    <source>
        <dbReference type="ARBA" id="ARBA00023002"/>
    </source>
</evidence>
<keyword evidence="2" id="KW-0479">Metal-binding</keyword>
<dbReference type="Pfam" id="PF00394">
    <property type="entry name" value="Cu-oxidase"/>
    <property type="match status" value="1"/>
</dbReference>
<keyword evidence="8" id="KW-1185">Reference proteome</keyword>
<gene>
    <name evidence="7" type="ORF">OJ962_14130</name>
</gene>
<dbReference type="InterPro" id="IPR011706">
    <property type="entry name" value="Cu-oxidase_C"/>
</dbReference>
<dbReference type="Pfam" id="PF07731">
    <property type="entry name" value="Cu-oxidase_2"/>
    <property type="match status" value="1"/>
</dbReference>
<dbReference type="InterPro" id="IPR001117">
    <property type="entry name" value="Cu-oxidase_2nd"/>
</dbReference>
<dbReference type="Proteomes" id="UP001147700">
    <property type="component" value="Unassembled WGS sequence"/>
</dbReference>
<dbReference type="InterPro" id="IPR008972">
    <property type="entry name" value="Cupredoxin"/>
</dbReference>
<evidence type="ECO:0000313" key="8">
    <source>
        <dbReference type="Proteomes" id="UP001147700"/>
    </source>
</evidence>
<dbReference type="Pfam" id="PF07732">
    <property type="entry name" value="Cu-oxidase_3"/>
    <property type="match status" value="1"/>
</dbReference>
<dbReference type="RefSeq" id="WP_202955318.1">
    <property type="nucleotide sequence ID" value="NZ_JAPCID010000017.1"/>
</dbReference>
<evidence type="ECO:0000259" key="6">
    <source>
        <dbReference type="Pfam" id="PF07732"/>
    </source>
</evidence>
<keyword evidence="3" id="KW-0560">Oxidoreductase</keyword>
<dbReference type="Gene3D" id="2.60.40.420">
    <property type="entry name" value="Cupredoxins - blue copper proteins"/>
    <property type="match status" value="3"/>
</dbReference>
<feature type="domain" description="Plastocyanin-like" evidence="6">
    <location>
        <begin position="90"/>
        <end position="188"/>
    </location>
</feature>